<evidence type="ECO:0000313" key="2">
    <source>
        <dbReference type="Proteomes" id="UP000195221"/>
    </source>
</evidence>
<reference evidence="1 2" key="1">
    <citation type="submission" date="2017-03" db="EMBL/GenBank/DDBJ databases">
        <title>Genome analysis of strain PAMC 26577.</title>
        <authorList>
            <person name="Oh H.-M."/>
            <person name="Yang J.-A."/>
        </authorList>
    </citation>
    <scope>NUCLEOTIDE SEQUENCE [LARGE SCALE GENOMIC DNA]</scope>
    <source>
        <strain evidence="1 2">PAMC 26577</strain>
    </source>
</reference>
<evidence type="ECO:0000313" key="1">
    <source>
        <dbReference type="EMBL" id="OTP79486.1"/>
    </source>
</evidence>
<accession>A0A242N8K3</accession>
<comment type="caution">
    <text evidence="1">The sequence shown here is derived from an EMBL/GenBank/DDBJ whole genome shotgun (WGS) entry which is preliminary data.</text>
</comment>
<dbReference type="InterPro" id="IPR004195">
    <property type="entry name" value="Head_decoration_D"/>
</dbReference>
<dbReference type="AlphaFoldDB" id="A0A242N8K3"/>
<organism evidence="1 2">
    <name type="scientific">Caballeronia sordidicola</name>
    <name type="common">Burkholderia sordidicola</name>
    <dbReference type="NCBI Taxonomy" id="196367"/>
    <lineage>
        <taxon>Bacteria</taxon>
        <taxon>Pseudomonadati</taxon>
        <taxon>Pseudomonadota</taxon>
        <taxon>Betaproteobacteria</taxon>
        <taxon>Burkholderiales</taxon>
        <taxon>Burkholderiaceae</taxon>
        <taxon>Caballeronia</taxon>
    </lineage>
</organism>
<proteinExistence type="predicted"/>
<dbReference type="Proteomes" id="UP000195221">
    <property type="component" value="Unassembled WGS sequence"/>
</dbReference>
<protein>
    <submittedName>
        <fullName evidence="1">Uncharacterized protein</fullName>
    </submittedName>
</protein>
<name>A0A242N8K3_CABSO</name>
<sequence length="218" mass="22109">MTQTPLVEGRHDGGFLVSEARGHRARDRGTLSGGVLIQAGTVLGRKLGGTAAFTAKAGNTGNGVFTLDATAPVQGNAQPGTYVVRCTAAAANAGTFRVFDPKGDVLGDAVVGQAFSDQIKFLIADGATDFAVGDEFDVTVSALSKVFVPLSLTATDGSQVAAGISFANVDVTLADAPNTVVTRDCEVNASELFWPTGATLAQIATALAQLAGLGIVPR</sequence>
<gene>
    <name evidence="1" type="ORF">PAMC26577_01065</name>
</gene>
<dbReference type="EMBL" id="NBTZ01000009">
    <property type="protein sequence ID" value="OTP79486.1"/>
    <property type="molecule type" value="Genomic_DNA"/>
</dbReference>
<dbReference type="Pfam" id="PF02924">
    <property type="entry name" value="HDPD"/>
    <property type="match status" value="2"/>
</dbReference>
<dbReference type="RefSeq" id="WP_075357934.1">
    <property type="nucleotide sequence ID" value="NZ_MSRG01000020.1"/>
</dbReference>